<keyword evidence="2" id="KW-0812">Transmembrane</keyword>
<feature type="transmembrane region" description="Helical" evidence="2">
    <location>
        <begin position="34"/>
        <end position="55"/>
    </location>
</feature>
<dbReference type="PIRSF" id="PIRSF026631">
    <property type="entry name" value="UCP026631"/>
    <property type="match status" value="1"/>
</dbReference>
<protein>
    <recommendedName>
        <fullName evidence="3">YdbS-like PH domain-containing protein</fullName>
    </recommendedName>
</protein>
<feature type="domain" description="YdbS-like PH" evidence="3">
    <location>
        <begin position="85"/>
        <end position="160"/>
    </location>
</feature>
<feature type="compositionally biased region" description="Polar residues" evidence="1">
    <location>
        <begin position="1"/>
        <end position="10"/>
    </location>
</feature>
<feature type="domain" description="YdbS-like PH" evidence="3">
    <location>
        <begin position="434"/>
        <end position="501"/>
    </location>
</feature>
<comment type="caution">
    <text evidence="4">The sequence shown here is derived from an EMBL/GenBank/DDBJ whole genome shotgun (WGS) entry which is preliminary data.</text>
</comment>
<feature type="transmembrane region" description="Helical" evidence="2">
    <location>
        <begin position="243"/>
        <end position="267"/>
    </location>
</feature>
<dbReference type="PANTHER" id="PTHR34473:SF3">
    <property type="entry name" value="TRANSMEMBRANE PROTEIN-RELATED"/>
    <property type="match status" value="1"/>
</dbReference>
<dbReference type="EMBL" id="BMRG01000010">
    <property type="protein sequence ID" value="GGP68071.1"/>
    <property type="molecule type" value="Genomic_DNA"/>
</dbReference>
<proteinExistence type="predicted"/>
<feature type="transmembrane region" description="Helical" evidence="2">
    <location>
        <begin position="420"/>
        <end position="443"/>
    </location>
</feature>
<reference evidence="4" key="2">
    <citation type="submission" date="2020-09" db="EMBL/GenBank/DDBJ databases">
        <authorList>
            <person name="Sun Q."/>
            <person name="Ohkuma M."/>
        </authorList>
    </citation>
    <scope>NUCLEOTIDE SEQUENCE</scope>
    <source>
        <strain evidence="4">JCM 3313</strain>
    </source>
</reference>
<feature type="transmembrane region" description="Helical" evidence="2">
    <location>
        <begin position="383"/>
        <end position="400"/>
    </location>
</feature>
<evidence type="ECO:0000313" key="4">
    <source>
        <dbReference type="EMBL" id="GGP68071.1"/>
    </source>
</evidence>
<feature type="region of interest" description="Disordered" evidence="1">
    <location>
        <begin position="164"/>
        <end position="184"/>
    </location>
</feature>
<evidence type="ECO:0000259" key="3">
    <source>
        <dbReference type="Pfam" id="PF03703"/>
    </source>
</evidence>
<feature type="transmembrane region" description="Helical" evidence="2">
    <location>
        <begin position="196"/>
        <end position="221"/>
    </location>
</feature>
<dbReference type="AlphaFoldDB" id="A0A918AQ85"/>
<reference evidence="4" key="1">
    <citation type="journal article" date="2014" name="Int. J. Syst. Evol. Microbiol.">
        <title>Complete genome sequence of Corynebacterium casei LMG S-19264T (=DSM 44701T), isolated from a smear-ripened cheese.</title>
        <authorList>
            <consortium name="US DOE Joint Genome Institute (JGI-PGF)"/>
            <person name="Walter F."/>
            <person name="Albersmeier A."/>
            <person name="Kalinowski J."/>
            <person name="Ruckert C."/>
        </authorList>
    </citation>
    <scope>NUCLEOTIDE SEQUENCE</scope>
    <source>
        <strain evidence="4">JCM 3313</strain>
    </source>
</reference>
<dbReference type="PANTHER" id="PTHR34473">
    <property type="entry name" value="UPF0699 TRANSMEMBRANE PROTEIN YDBS"/>
    <property type="match status" value="1"/>
</dbReference>
<feature type="region of interest" description="Disordered" evidence="1">
    <location>
        <begin position="1"/>
        <end position="23"/>
    </location>
</feature>
<evidence type="ECO:0000256" key="2">
    <source>
        <dbReference type="SAM" id="Phobius"/>
    </source>
</evidence>
<evidence type="ECO:0000313" key="5">
    <source>
        <dbReference type="Proteomes" id="UP000639606"/>
    </source>
</evidence>
<feature type="transmembrane region" description="Helical" evidence="2">
    <location>
        <begin position="61"/>
        <end position="84"/>
    </location>
</feature>
<dbReference type="Proteomes" id="UP000639606">
    <property type="component" value="Unassembled WGS sequence"/>
</dbReference>
<dbReference type="Pfam" id="PF03703">
    <property type="entry name" value="bPH_2"/>
    <property type="match status" value="2"/>
</dbReference>
<sequence length="530" mass="58333">MTAGNPTPDTTAEPAPGPESHPEIPWERLSARMVWINLVRLVISVVPGVLATAVLDTPTGPAWPLLVASAVGVSATALACLRFLSTRYRVTGERVERTTGLLVRKYRYVPRDRVRSVDSSARLRHRLAGVRVVHIGSGEARSSFKLDALTAATAEELRRELMPDAAGEPEEEAGRETLGPQPGPHEEVIARFRKPWVLYQMFSVWAVLVVTGPAFGLHWLLQPFGVDLLELVGELVDYERRGFWWSLALCLAVAYPLGFIGLALTFVMSHWDFTLVRTTAKGHPVLLTRRGLLSTRTVHRDETRVRGITFREPLLWRWLGLTRTSVITTGLRQGPDEDSAAGVLPRVRMWEAREVAARVLTGEPSPLEAPLRRHPRGALTRRLVWAACGPAVVTGVLFWLGRTDVLPDRAWLVGVGAWPVTLFAAVFSYLALGHALSGSYLVVRRGAVNRSTVALQHRAVIGWTLRQSIPQRLGRRVTVRIPTPAGERHYVLPDASTRQALAFIKGSTPQLAAQFIGEAESGGRRAAPPP</sequence>
<dbReference type="InterPro" id="IPR014529">
    <property type="entry name" value="UCP026631"/>
</dbReference>
<accession>A0A918AQ85</accession>
<organism evidence="4 5">
    <name type="scientific">Saccharothrix coeruleofusca</name>
    <dbReference type="NCBI Taxonomy" id="33919"/>
    <lineage>
        <taxon>Bacteria</taxon>
        <taxon>Bacillati</taxon>
        <taxon>Actinomycetota</taxon>
        <taxon>Actinomycetes</taxon>
        <taxon>Pseudonocardiales</taxon>
        <taxon>Pseudonocardiaceae</taxon>
        <taxon>Saccharothrix</taxon>
    </lineage>
</organism>
<dbReference type="InterPro" id="IPR005182">
    <property type="entry name" value="YdbS-like_PH"/>
</dbReference>
<keyword evidence="2" id="KW-1133">Transmembrane helix</keyword>
<dbReference type="RefSeq" id="WP_189225383.1">
    <property type="nucleotide sequence ID" value="NZ_BMRG01000010.1"/>
</dbReference>
<keyword evidence="5" id="KW-1185">Reference proteome</keyword>
<evidence type="ECO:0000256" key="1">
    <source>
        <dbReference type="SAM" id="MobiDB-lite"/>
    </source>
</evidence>
<keyword evidence="2" id="KW-0472">Membrane</keyword>
<gene>
    <name evidence="4" type="ORF">GCM10010185_46070</name>
</gene>
<name>A0A918AQ85_9PSEU</name>